<gene>
    <name evidence="9" type="ORF">SAMN05216215_10487</name>
</gene>
<evidence type="ECO:0000256" key="4">
    <source>
        <dbReference type="ARBA" id="ARBA00022475"/>
    </source>
</evidence>
<evidence type="ECO:0000256" key="3">
    <source>
        <dbReference type="ARBA" id="ARBA00022448"/>
    </source>
</evidence>
<dbReference type="Pfam" id="PF01032">
    <property type="entry name" value="FecCD"/>
    <property type="match status" value="1"/>
</dbReference>
<sequence length="322" mass="32830">MIAALLVLAAFASVMVGAKGLAPAAVLDALLHPRPGDPDHLIVWQVRIPRTIVGLLAGAALGLAGAIIQGVTRNPLADPGIMGVNAGASLCIVLAISVLGVQSVAGYVWFGFLGAILASVLVYGVSMLGGEGGTPLRIALSGAACTAAFGSLTTGVLVTDNVTFEQFRFWQVGSLWGRASDAAWQAFPFLVAGFVLAFACARVLNGLSLGDDVARSLGHNVVVGRATCAAAVVVLCGSATAIAGPIAFVGLVVPHAARLLTGPDHRWLLPFSMLLAPLLLLVADIVGRVIAPPGEVQVGVVTAIIGAPVFIHLVRRRKQVAV</sequence>
<dbReference type="AlphaFoldDB" id="A0A1H3QL24"/>
<dbReference type="STRING" id="418495.SAMN05216215_10487"/>
<organism evidence="9 10">
    <name type="scientific">Saccharopolyspora shandongensis</name>
    <dbReference type="NCBI Taxonomy" id="418495"/>
    <lineage>
        <taxon>Bacteria</taxon>
        <taxon>Bacillati</taxon>
        <taxon>Actinomycetota</taxon>
        <taxon>Actinomycetes</taxon>
        <taxon>Pseudonocardiales</taxon>
        <taxon>Pseudonocardiaceae</taxon>
        <taxon>Saccharopolyspora</taxon>
    </lineage>
</organism>
<feature type="transmembrane region" description="Helical" evidence="8">
    <location>
        <begin position="138"/>
        <end position="158"/>
    </location>
</feature>
<dbReference type="EMBL" id="FNOK01000048">
    <property type="protein sequence ID" value="SDZ13429.1"/>
    <property type="molecule type" value="Genomic_DNA"/>
</dbReference>
<dbReference type="PANTHER" id="PTHR30472">
    <property type="entry name" value="FERRIC ENTEROBACTIN TRANSPORT SYSTEM PERMEASE PROTEIN"/>
    <property type="match status" value="1"/>
</dbReference>
<keyword evidence="10" id="KW-1185">Reference proteome</keyword>
<dbReference type="PANTHER" id="PTHR30472:SF1">
    <property type="entry name" value="FE(3+) DICITRATE TRANSPORT SYSTEM PERMEASE PROTEIN FECC-RELATED"/>
    <property type="match status" value="1"/>
</dbReference>
<evidence type="ECO:0000256" key="7">
    <source>
        <dbReference type="ARBA" id="ARBA00023136"/>
    </source>
</evidence>
<proteinExistence type="inferred from homology"/>
<feature type="transmembrane region" description="Helical" evidence="8">
    <location>
        <begin position="80"/>
        <end position="101"/>
    </location>
</feature>
<dbReference type="InterPro" id="IPR000522">
    <property type="entry name" value="ABC_transptr_permease_BtuC"/>
</dbReference>
<feature type="transmembrane region" description="Helical" evidence="8">
    <location>
        <begin position="182"/>
        <end position="205"/>
    </location>
</feature>
<keyword evidence="5 8" id="KW-0812">Transmembrane</keyword>
<protein>
    <submittedName>
        <fullName evidence="9">Iron complex transport system permease protein</fullName>
    </submittedName>
</protein>
<dbReference type="InterPro" id="IPR037294">
    <property type="entry name" value="ABC_BtuC-like"/>
</dbReference>
<evidence type="ECO:0000256" key="5">
    <source>
        <dbReference type="ARBA" id="ARBA00022692"/>
    </source>
</evidence>
<accession>A0A1H3QL24</accession>
<dbReference type="GO" id="GO:0022857">
    <property type="term" value="F:transmembrane transporter activity"/>
    <property type="evidence" value="ECO:0007669"/>
    <property type="project" value="InterPro"/>
</dbReference>
<evidence type="ECO:0000313" key="9">
    <source>
        <dbReference type="EMBL" id="SDZ13429.1"/>
    </source>
</evidence>
<keyword evidence="7 8" id="KW-0472">Membrane</keyword>
<feature type="transmembrane region" description="Helical" evidence="8">
    <location>
        <begin position="48"/>
        <end position="68"/>
    </location>
</feature>
<feature type="transmembrane region" description="Helical" evidence="8">
    <location>
        <begin position="267"/>
        <end position="290"/>
    </location>
</feature>
<dbReference type="GO" id="GO:0005886">
    <property type="term" value="C:plasma membrane"/>
    <property type="evidence" value="ECO:0007669"/>
    <property type="project" value="UniProtKB-SubCell"/>
</dbReference>
<keyword evidence="4" id="KW-1003">Cell membrane</keyword>
<feature type="transmembrane region" description="Helical" evidence="8">
    <location>
        <begin position="296"/>
        <end position="314"/>
    </location>
</feature>
<keyword evidence="3" id="KW-0813">Transport</keyword>
<evidence type="ECO:0000256" key="6">
    <source>
        <dbReference type="ARBA" id="ARBA00022989"/>
    </source>
</evidence>
<evidence type="ECO:0000256" key="8">
    <source>
        <dbReference type="SAM" id="Phobius"/>
    </source>
</evidence>
<comment type="subcellular location">
    <subcellularLocation>
        <location evidence="1">Cell membrane</location>
        <topology evidence="1">Multi-pass membrane protein</topology>
    </subcellularLocation>
</comment>
<dbReference type="RefSeq" id="WP_093274401.1">
    <property type="nucleotide sequence ID" value="NZ_FNOK01000048.1"/>
</dbReference>
<name>A0A1H3QL24_9PSEU</name>
<keyword evidence="6 8" id="KW-1133">Transmembrane helix</keyword>
<evidence type="ECO:0000256" key="1">
    <source>
        <dbReference type="ARBA" id="ARBA00004651"/>
    </source>
</evidence>
<dbReference type="Gene3D" id="1.10.3470.10">
    <property type="entry name" value="ABC transporter involved in vitamin B12 uptake, BtuC"/>
    <property type="match status" value="1"/>
</dbReference>
<dbReference type="Proteomes" id="UP000199529">
    <property type="component" value="Unassembled WGS sequence"/>
</dbReference>
<dbReference type="SUPFAM" id="SSF81345">
    <property type="entry name" value="ABC transporter involved in vitamin B12 uptake, BtuC"/>
    <property type="match status" value="1"/>
</dbReference>
<dbReference type="CDD" id="cd06550">
    <property type="entry name" value="TM_ABC_iron-siderophores_like"/>
    <property type="match status" value="1"/>
</dbReference>
<feature type="transmembrane region" description="Helical" evidence="8">
    <location>
        <begin position="107"/>
        <end position="126"/>
    </location>
</feature>
<comment type="similarity">
    <text evidence="2">Belongs to the binding-protein-dependent transport system permease family. FecCD subfamily.</text>
</comment>
<dbReference type="OrthoDB" id="9782305at2"/>
<evidence type="ECO:0000313" key="10">
    <source>
        <dbReference type="Proteomes" id="UP000199529"/>
    </source>
</evidence>
<feature type="transmembrane region" description="Helical" evidence="8">
    <location>
        <begin position="241"/>
        <end position="260"/>
    </location>
</feature>
<evidence type="ECO:0000256" key="2">
    <source>
        <dbReference type="ARBA" id="ARBA00007935"/>
    </source>
</evidence>
<dbReference type="FunFam" id="1.10.3470.10:FF:000001">
    <property type="entry name" value="Vitamin B12 ABC transporter permease BtuC"/>
    <property type="match status" value="1"/>
</dbReference>
<dbReference type="GO" id="GO:0033214">
    <property type="term" value="P:siderophore-iron import into cell"/>
    <property type="evidence" value="ECO:0007669"/>
    <property type="project" value="TreeGrafter"/>
</dbReference>
<reference evidence="10" key="1">
    <citation type="submission" date="2016-10" db="EMBL/GenBank/DDBJ databases">
        <authorList>
            <person name="Varghese N."/>
            <person name="Submissions S."/>
        </authorList>
    </citation>
    <scope>NUCLEOTIDE SEQUENCE [LARGE SCALE GENOMIC DNA]</scope>
    <source>
        <strain evidence="10">CGMCC 4.3530</strain>
    </source>
</reference>